<dbReference type="GO" id="GO:0016757">
    <property type="term" value="F:glycosyltransferase activity"/>
    <property type="evidence" value="ECO:0007669"/>
    <property type="project" value="InterPro"/>
</dbReference>
<evidence type="ECO:0000313" key="5">
    <source>
        <dbReference type="Proteomes" id="UP000292859"/>
    </source>
</evidence>
<dbReference type="AlphaFoldDB" id="A0A238UQK8"/>
<accession>A0A238UQK8</accession>
<organism evidence="2 4">
    <name type="scientific">Paracoccus sediminis</name>
    <dbReference type="NCBI Taxonomy" id="1214787"/>
    <lineage>
        <taxon>Bacteria</taxon>
        <taxon>Pseudomonadati</taxon>
        <taxon>Pseudomonadota</taxon>
        <taxon>Alphaproteobacteria</taxon>
        <taxon>Rhodobacterales</taxon>
        <taxon>Paracoccaceae</taxon>
        <taxon>Paracoccus</taxon>
    </lineage>
</organism>
<evidence type="ECO:0000313" key="4">
    <source>
        <dbReference type="Proteomes" id="UP000198409"/>
    </source>
</evidence>
<keyword evidence="2" id="KW-0808">Transferase</keyword>
<name>A0A238UQK8_9RHOB</name>
<dbReference type="InterPro" id="IPR002495">
    <property type="entry name" value="Glyco_trans_8"/>
</dbReference>
<dbReference type="InterPro" id="IPR029044">
    <property type="entry name" value="Nucleotide-diphossugar_trans"/>
</dbReference>
<evidence type="ECO:0000313" key="2">
    <source>
        <dbReference type="EMBL" id="SNR24221.1"/>
    </source>
</evidence>
<reference evidence="2" key="1">
    <citation type="submission" date="2017-06" db="EMBL/GenBank/DDBJ databases">
        <authorList>
            <person name="Kim H.J."/>
            <person name="Triplett B.A."/>
        </authorList>
    </citation>
    <scope>NUCLEOTIDE SEQUENCE [LARGE SCALE GENOMIC DNA]</scope>
    <source>
        <strain evidence="2">DSM 26170</strain>
    </source>
</reference>
<dbReference type="Gene3D" id="3.90.550.10">
    <property type="entry name" value="Spore Coat Polysaccharide Biosynthesis Protein SpsA, Chain A"/>
    <property type="match status" value="1"/>
</dbReference>
<evidence type="ECO:0000313" key="3">
    <source>
        <dbReference type="EMBL" id="TBN52942.1"/>
    </source>
</evidence>
<keyword evidence="5" id="KW-1185">Reference proteome</keyword>
<dbReference type="Pfam" id="PF01501">
    <property type="entry name" value="Glyco_transf_8"/>
    <property type="match status" value="1"/>
</dbReference>
<dbReference type="OrthoDB" id="8278609at2"/>
<gene>
    <name evidence="3" type="ORF">EYF88_01695</name>
    <name evidence="2" type="ORF">SAMN06265378_101284</name>
</gene>
<dbReference type="InterPro" id="IPR050587">
    <property type="entry name" value="GNT1/Glycosyltrans_8"/>
</dbReference>
<dbReference type="RefSeq" id="WP_131023287.1">
    <property type="nucleotide sequence ID" value="NZ_FZNM01000001.1"/>
</dbReference>
<reference evidence="3 5" key="3">
    <citation type="submission" date="2019-02" db="EMBL/GenBank/DDBJ databases">
        <authorList>
            <person name="Zhang G."/>
        </authorList>
    </citation>
    <scope>NUCLEOTIDE SEQUENCE [LARGE SCALE GENOMIC DNA]</scope>
    <source>
        <strain evidence="3 5">CMB17</strain>
    </source>
</reference>
<dbReference type="Proteomes" id="UP000292859">
    <property type="component" value="Unassembled WGS sequence"/>
</dbReference>
<dbReference type="Proteomes" id="UP000198409">
    <property type="component" value="Unassembled WGS sequence"/>
</dbReference>
<protein>
    <submittedName>
        <fullName evidence="2">Alpha-N-acetylglucosamine transferase</fullName>
    </submittedName>
    <submittedName>
        <fullName evidence="3">Glycosyl transferase</fullName>
    </submittedName>
</protein>
<dbReference type="PANTHER" id="PTHR11183">
    <property type="entry name" value="GLYCOGENIN SUBFAMILY MEMBER"/>
    <property type="match status" value="1"/>
</dbReference>
<feature type="region of interest" description="Disordered" evidence="1">
    <location>
        <begin position="1"/>
        <end position="23"/>
    </location>
</feature>
<proteinExistence type="predicted"/>
<reference evidence="4" key="2">
    <citation type="submission" date="2017-06" db="EMBL/GenBank/DDBJ databases">
        <authorList>
            <person name="Varghese N."/>
            <person name="Submissions S."/>
        </authorList>
    </citation>
    <scope>NUCLEOTIDE SEQUENCE [LARGE SCALE GENOMIC DNA]</scope>
    <source>
        <strain evidence="4">DSM 26170</strain>
    </source>
</reference>
<evidence type="ECO:0000256" key="1">
    <source>
        <dbReference type="SAM" id="MobiDB-lite"/>
    </source>
</evidence>
<dbReference type="EMBL" id="FZNM01000001">
    <property type="protein sequence ID" value="SNR24221.1"/>
    <property type="molecule type" value="Genomic_DNA"/>
</dbReference>
<dbReference type="EMBL" id="SIRL01000001">
    <property type="protein sequence ID" value="TBN52942.1"/>
    <property type="molecule type" value="Genomic_DNA"/>
</dbReference>
<sequence>MDTTRISPLYPTAPHGGATPLPDGLRAETSARSDRAYVTLVTNPDYLPGAEALLRSLRLTGTRADLVVMHRGLLPAHLARLRVHGARLIAADLLPTSHQFDRTHARDALHKRAAFTQGGKPDFHTPLDNFVKLRLWQLDYERCVFIDADAVVLRSVEKLFDLPEFCAAPNVYDGLDGFHRMNSGVFTARPDIRTFNTMMAHLDRPGVFWRRTDQTFLQDYFPDWHGLSIHHNMLQYVWINMPELWSWEDIRILHFQYEKPWQDHDKVHALRPLIDLWRAIAEGQPVPDLAAQARPAA</sequence>
<dbReference type="SUPFAM" id="SSF53448">
    <property type="entry name" value="Nucleotide-diphospho-sugar transferases"/>
    <property type="match status" value="1"/>
</dbReference>